<accession>A0AAN6N4Z9</accession>
<organism evidence="2 3">
    <name type="scientific">Diplogelasinospora grovesii</name>
    <dbReference type="NCBI Taxonomy" id="303347"/>
    <lineage>
        <taxon>Eukaryota</taxon>
        <taxon>Fungi</taxon>
        <taxon>Dikarya</taxon>
        <taxon>Ascomycota</taxon>
        <taxon>Pezizomycotina</taxon>
        <taxon>Sordariomycetes</taxon>
        <taxon>Sordariomycetidae</taxon>
        <taxon>Sordariales</taxon>
        <taxon>Diplogelasinosporaceae</taxon>
        <taxon>Diplogelasinospora</taxon>
    </lineage>
</organism>
<reference evidence="3" key="1">
    <citation type="journal article" date="2023" name="Mol. Phylogenet. Evol.">
        <title>Genome-scale phylogeny and comparative genomics of the fungal order Sordariales.</title>
        <authorList>
            <person name="Hensen N."/>
            <person name="Bonometti L."/>
            <person name="Westerberg I."/>
            <person name="Brannstrom I.O."/>
            <person name="Guillou S."/>
            <person name="Cros-Aarteil S."/>
            <person name="Calhoun S."/>
            <person name="Haridas S."/>
            <person name="Kuo A."/>
            <person name="Mondo S."/>
            <person name="Pangilinan J."/>
            <person name="Riley R."/>
            <person name="LaButti K."/>
            <person name="Andreopoulos B."/>
            <person name="Lipzen A."/>
            <person name="Chen C."/>
            <person name="Yan M."/>
            <person name="Daum C."/>
            <person name="Ng V."/>
            <person name="Clum A."/>
            <person name="Steindorff A."/>
            <person name="Ohm R.A."/>
            <person name="Martin F."/>
            <person name="Silar P."/>
            <person name="Natvig D.O."/>
            <person name="Lalanne C."/>
            <person name="Gautier V."/>
            <person name="Ament-Velasquez S.L."/>
            <person name="Kruys A."/>
            <person name="Hutchinson M.I."/>
            <person name="Powell A.J."/>
            <person name="Barry K."/>
            <person name="Miller A.N."/>
            <person name="Grigoriev I.V."/>
            <person name="Debuchy R."/>
            <person name="Gladieux P."/>
            <person name="Hiltunen Thoren M."/>
            <person name="Johannesson H."/>
        </authorList>
    </citation>
    <scope>NUCLEOTIDE SEQUENCE [LARGE SCALE GENOMIC DNA]</scope>
    <source>
        <strain evidence="3">CBS 340.73</strain>
    </source>
</reference>
<evidence type="ECO:0008006" key="4">
    <source>
        <dbReference type="Google" id="ProtNLM"/>
    </source>
</evidence>
<name>A0AAN6N4Z9_9PEZI</name>
<keyword evidence="3" id="KW-1185">Reference proteome</keyword>
<evidence type="ECO:0000313" key="2">
    <source>
        <dbReference type="EMBL" id="KAK3939286.1"/>
    </source>
</evidence>
<sequence>MSVTISPFLAPWFWHVSLVLQCTRWLAKQIGRKSATIYPPSVVSVLTAHPPPCCTASQSNRIPFCPASDQAGQSLPDTSPPDNRGVRATLALGACDGLPGLISWSVVPGA</sequence>
<feature type="chain" id="PRO_5042894239" description="Secreted protein" evidence="1">
    <location>
        <begin position="28"/>
        <end position="110"/>
    </location>
</feature>
<dbReference type="AlphaFoldDB" id="A0AAN6N4Z9"/>
<evidence type="ECO:0000313" key="3">
    <source>
        <dbReference type="Proteomes" id="UP001303473"/>
    </source>
</evidence>
<proteinExistence type="predicted"/>
<evidence type="ECO:0000256" key="1">
    <source>
        <dbReference type="SAM" id="SignalP"/>
    </source>
</evidence>
<protein>
    <recommendedName>
        <fullName evidence="4">Secreted protein</fullName>
    </recommendedName>
</protein>
<dbReference type="Proteomes" id="UP001303473">
    <property type="component" value="Unassembled WGS sequence"/>
</dbReference>
<feature type="signal peptide" evidence="1">
    <location>
        <begin position="1"/>
        <end position="27"/>
    </location>
</feature>
<comment type="caution">
    <text evidence="2">The sequence shown here is derived from an EMBL/GenBank/DDBJ whole genome shotgun (WGS) entry which is preliminary data.</text>
</comment>
<gene>
    <name evidence="2" type="ORF">QBC46DRAFT_151795</name>
</gene>
<dbReference type="EMBL" id="MU853814">
    <property type="protein sequence ID" value="KAK3939286.1"/>
    <property type="molecule type" value="Genomic_DNA"/>
</dbReference>
<keyword evidence="1" id="KW-0732">Signal</keyword>